<dbReference type="Proteomes" id="UP000827092">
    <property type="component" value="Unassembled WGS sequence"/>
</dbReference>
<gene>
    <name evidence="2" type="ORF">JTE90_020885</name>
</gene>
<comment type="caution">
    <text evidence="2">The sequence shown here is derived from an EMBL/GenBank/DDBJ whole genome shotgun (WGS) entry which is preliminary data.</text>
</comment>
<sequence length="178" mass="19747">GHRAHRTAQEDPVLFTRTASLLRTSRFRDTNSYNEKITLPRVPPSTLEFGCVTDLVPKDLFRGPGLGNINPIPFRRAARQHEHVFAFRGRRLPRSERIFSDPLGQTEPKVQLLVYKGKPLFQLHPQGSHLILLLTTKICTGGGPQAGSRPGTFNAAPRGPSYSPAAFKTPTREASPFP</sequence>
<protein>
    <submittedName>
        <fullName evidence="2">Uncharacterized protein</fullName>
    </submittedName>
</protein>
<dbReference type="AlphaFoldDB" id="A0AAV6TCQ4"/>
<evidence type="ECO:0000313" key="3">
    <source>
        <dbReference type="Proteomes" id="UP000827092"/>
    </source>
</evidence>
<reference evidence="2 3" key="1">
    <citation type="journal article" date="2022" name="Nat. Ecol. Evol.">
        <title>A masculinizing supergene underlies an exaggerated male reproductive morph in a spider.</title>
        <authorList>
            <person name="Hendrickx F."/>
            <person name="De Corte Z."/>
            <person name="Sonet G."/>
            <person name="Van Belleghem S.M."/>
            <person name="Kostlbacher S."/>
            <person name="Vangestel C."/>
        </authorList>
    </citation>
    <scope>NUCLEOTIDE SEQUENCE [LARGE SCALE GENOMIC DNA]</scope>
    <source>
        <strain evidence="2">W744_W776</strain>
    </source>
</reference>
<keyword evidence="3" id="KW-1185">Reference proteome</keyword>
<feature type="region of interest" description="Disordered" evidence="1">
    <location>
        <begin position="144"/>
        <end position="178"/>
    </location>
</feature>
<dbReference type="EMBL" id="JAFNEN010007340">
    <property type="protein sequence ID" value="KAG8155677.1"/>
    <property type="molecule type" value="Genomic_DNA"/>
</dbReference>
<evidence type="ECO:0000313" key="2">
    <source>
        <dbReference type="EMBL" id="KAG8155677.1"/>
    </source>
</evidence>
<feature type="non-terminal residue" evidence="2">
    <location>
        <position position="1"/>
    </location>
</feature>
<name>A0AAV6TCQ4_9ARAC</name>
<evidence type="ECO:0000256" key="1">
    <source>
        <dbReference type="SAM" id="MobiDB-lite"/>
    </source>
</evidence>
<proteinExistence type="predicted"/>
<accession>A0AAV6TCQ4</accession>
<organism evidence="2 3">
    <name type="scientific">Oedothorax gibbosus</name>
    <dbReference type="NCBI Taxonomy" id="931172"/>
    <lineage>
        <taxon>Eukaryota</taxon>
        <taxon>Metazoa</taxon>
        <taxon>Ecdysozoa</taxon>
        <taxon>Arthropoda</taxon>
        <taxon>Chelicerata</taxon>
        <taxon>Arachnida</taxon>
        <taxon>Araneae</taxon>
        <taxon>Araneomorphae</taxon>
        <taxon>Entelegynae</taxon>
        <taxon>Araneoidea</taxon>
        <taxon>Linyphiidae</taxon>
        <taxon>Erigoninae</taxon>
        <taxon>Oedothorax</taxon>
    </lineage>
</organism>